<dbReference type="EMBL" id="GGEC01071593">
    <property type="protein sequence ID" value="MBX52077.1"/>
    <property type="molecule type" value="Transcribed_RNA"/>
</dbReference>
<evidence type="ECO:0000313" key="1">
    <source>
        <dbReference type="EMBL" id="MBX52077.1"/>
    </source>
</evidence>
<proteinExistence type="predicted"/>
<protein>
    <submittedName>
        <fullName evidence="1">Uncharacterized protein</fullName>
    </submittedName>
</protein>
<dbReference type="AlphaFoldDB" id="A0A2P2PBH9"/>
<organism evidence="1">
    <name type="scientific">Rhizophora mucronata</name>
    <name type="common">Asiatic mangrove</name>
    <dbReference type="NCBI Taxonomy" id="61149"/>
    <lineage>
        <taxon>Eukaryota</taxon>
        <taxon>Viridiplantae</taxon>
        <taxon>Streptophyta</taxon>
        <taxon>Embryophyta</taxon>
        <taxon>Tracheophyta</taxon>
        <taxon>Spermatophyta</taxon>
        <taxon>Magnoliopsida</taxon>
        <taxon>eudicotyledons</taxon>
        <taxon>Gunneridae</taxon>
        <taxon>Pentapetalae</taxon>
        <taxon>rosids</taxon>
        <taxon>fabids</taxon>
        <taxon>Malpighiales</taxon>
        <taxon>Rhizophoraceae</taxon>
        <taxon>Rhizophora</taxon>
    </lineage>
</organism>
<accession>A0A2P2PBH9</accession>
<reference evidence="1" key="1">
    <citation type="submission" date="2018-02" db="EMBL/GenBank/DDBJ databases">
        <title>Rhizophora mucronata_Transcriptome.</title>
        <authorList>
            <person name="Meera S.P."/>
            <person name="Sreeshan A."/>
            <person name="Augustine A."/>
        </authorList>
    </citation>
    <scope>NUCLEOTIDE SEQUENCE</scope>
    <source>
        <tissue evidence="1">Leaf</tissue>
    </source>
</reference>
<name>A0A2P2PBH9_RHIMU</name>
<sequence>MNSDNHLVLLTVLILAKDGEIRAFNVDGISLLTFLLGSAANLRCIPCFSCFSWMPHV</sequence>